<evidence type="ECO:0000256" key="1">
    <source>
        <dbReference type="ARBA" id="ARBA00004123"/>
    </source>
</evidence>
<evidence type="ECO:0000256" key="3">
    <source>
        <dbReference type="SAM" id="MobiDB-lite"/>
    </source>
</evidence>
<feature type="domain" description="Transcription factor CBF/NF-Y/archaeal histone" evidence="4">
    <location>
        <begin position="94"/>
        <end position="139"/>
    </location>
</feature>
<dbReference type="GO" id="GO:0046982">
    <property type="term" value="F:protein heterodimerization activity"/>
    <property type="evidence" value="ECO:0007669"/>
    <property type="project" value="InterPro"/>
</dbReference>
<evidence type="ECO:0000259" key="4">
    <source>
        <dbReference type="Pfam" id="PF00808"/>
    </source>
</evidence>
<protein>
    <recommendedName>
        <fullName evidence="4">Transcription factor CBF/NF-Y/archaeal histone domain-containing protein</fullName>
    </recommendedName>
</protein>
<feature type="compositionally biased region" description="Polar residues" evidence="3">
    <location>
        <begin position="8"/>
        <end position="17"/>
    </location>
</feature>
<dbReference type="AlphaFoldDB" id="A0A4S4MBZ4"/>
<keyword evidence="6" id="KW-1185">Reference proteome</keyword>
<dbReference type="CDD" id="cd23645">
    <property type="entry name" value="HFD_Dpb3-like"/>
    <property type="match status" value="1"/>
</dbReference>
<feature type="region of interest" description="Disordered" evidence="3">
    <location>
        <begin position="191"/>
        <end position="215"/>
    </location>
</feature>
<reference evidence="5 6" key="1">
    <citation type="submission" date="2019-02" db="EMBL/GenBank/DDBJ databases">
        <title>Genome sequencing of the rare red list fungi Bondarzewia mesenterica.</title>
        <authorList>
            <person name="Buettner E."/>
            <person name="Kellner H."/>
        </authorList>
    </citation>
    <scope>NUCLEOTIDE SEQUENCE [LARGE SCALE GENOMIC DNA]</scope>
    <source>
        <strain evidence="5 6">DSM 108281</strain>
    </source>
</reference>
<dbReference type="InterPro" id="IPR003958">
    <property type="entry name" value="CBFA_NFYB_domain"/>
</dbReference>
<evidence type="ECO:0000313" key="5">
    <source>
        <dbReference type="EMBL" id="THH20560.1"/>
    </source>
</evidence>
<dbReference type="InterPro" id="IPR009072">
    <property type="entry name" value="Histone-fold"/>
</dbReference>
<dbReference type="InterPro" id="IPR050568">
    <property type="entry name" value="Transcr_DNA_Rep_Reg"/>
</dbReference>
<evidence type="ECO:0000313" key="6">
    <source>
        <dbReference type="Proteomes" id="UP000310158"/>
    </source>
</evidence>
<accession>A0A4S4MBZ4</accession>
<dbReference type="EMBL" id="SGPL01000019">
    <property type="protein sequence ID" value="THH20560.1"/>
    <property type="molecule type" value="Genomic_DNA"/>
</dbReference>
<gene>
    <name evidence="5" type="ORF">EW146_g834</name>
</gene>
<comment type="caution">
    <text evidence="5">The sequence shown here is derived from an EMBL/GenBank/DDBJ whole genome shotgun (WGS) entry which is preliminary data.</text>
</comment>
<comment type="subcellular location">
    <subcellularLocation>
        <location evidence="1">Nucleus</location>
    </subcellularLocation>
</comment>
<dbReference type="Proteomes" id="UP000310158">
    <property type="component" value="Unassembled WGS sequence"/>
</dbReference>
<dbReference type="PANTHER" id="PTHR10252:SF54">
    <property type="entry name" value="CHROMATIN ACCESSIBILITY COMPLEX PROTEIN 1"/>
    <property type="match status" value="1"/>
</dbReference>
<dbReference type="GO" id="GO:0006261">
    <property type="term" value="P:DNA-templated DNA replication"/>
    <property type="evidence" value="ECO:0007669"/>
    <property type="project" value="TreeGrafter"/>
</dbReference>
<keyword evidence="2" id="KW-0539">Nucleus</keyword>
<sequence length="215" mass="23971">MEVEAATTIPQQSQSDEPLSRPTEAPQKGTENGEAKVKSKPKRQPKEAVSLTRESGKSLLPLARVQKIMKADKVRSGYPSVLIQYQIKPQELPMVAKEAAFLISLATEEFIKRLAETSHKSASREGRLTLQQKDIASVVRRADEFLFLEEIIPWPDLTNPPARRKPKALEEQKEGGRTMLDQYVLRETAEDAGGEDVIMNEDGTMHAAGNDKHDL</sequence>
<dbReference type="SUPFAM" id="SSF47113">
    <property type="entry name" value="Histone-fold"/>
    <property type="match status" value="1"/>
</dbReference>
<dbReference type="GO" id="GO:0008623">
    <property type="term" value="C:CHRAC"/>
    <property type="evidence" value="ECO:0007669"/>
    <property type="project" value="TreeGrafter"/>
</dbReference>
<dbReference type="OrthoDB" id="636685at2759"/>
<dbReference type="Pfam" id="PF00808">
    <property type="entry name" value="CBFD_NFYB_HMF"/>
    <property type="match status" value="1"/>
</dbReference>
<name>A0A4S4MBZ4_9AGAM</name>
<dbReference type="Gene3D" id="1.10.20.10">
    <property type="entry name" value="Histone, subunit A"/>
    <property type="match status" value="1"/>
</dbReference>
<organism evidence="5 6">
    <name type="scientific">Bondarzewia mesenterica</name>
    <dbReference type="NCBI Taxonomy" id="1095465"/>
    <lineage>
        <taxon>Eukaryota</taxon>
        <taxon>Fungi</taxon>
        <taxon>Dikarya</taxon>
        <taxon>Basidiomycota</taxon>
        <taxon>Agaricomycotina</taxon>
        <taxon>Agaricomycetes</taxon>
        <taxon>Russulales</taxon>
        <taxon>Bondarzewiaceae</taxon>
        <taxon>Bondarzewia</taxon>
    </lineage>
</organism>
<evidence type="ECO:0000256" key="2">
    <source>
        <dbReference type="ARBA" id="ARBA00023242"/>
    </source>
</evidence>
<dbReference type="PANTHER" id="PTHR10252">
    <property type="entry name" value="HISTONE-LIKE TRANSCRIPTION FACTOR CCAAT-RELATED"/>
    <property type="match status" value="1"/>
</dbReference>
<feature type="region of interest" description="Disordered" evidence="3">
    <location>
        <begin position="1"/>
        <end position="54"/>
    </location>
</feature>
<proteinExistence type="predicted"/>